<dbReference type="EMBL" id="SPHZ02000006">
    <property type="protein sequence ID" value="KAF0912040.1"/>
    <property type="molecule type" value="Genomic_DNA"/>
</dbReference>
<organism evidence="2 3">
    <name type="scientific">Oryza meyeriana var. granulata</name>
    <dbReference type="NCBI Taxonomy" id="110450"/>
    <lineage>
        <taxon>Eukaryota</taxon>
        <taxon>Viridiplantae</taxon>
        <taxon>Streptophyta</taxon>
        <taxon>Embryophyta</taxon>
        <taxon>Tracheophyta</taxon>
        <taxon>Spermatophyta</taxon>
        <taxon>Magnoliopsida</taxon>
        <taxon>Liliopsida</taxon>
        <taxon>Poales</taxon>
        <taxon>Poaceae</taxon>
        <taxon>BOP clade</taxon>
        <taxon>Oryzoideae</taxon>
        <taxon>Oryzeae</taxon>
        <taxon>Oryzinae</taxon>
        <taxon>Oryza</taxon>
        <taxon>Oryza meyeriana</taxon>
    </lineage>
</organism>
<feature type="chain" id="PRO_5026257980" description="Dirigent protein" evidence="1">
    <location>
        <begin position="19"/>
        <end position="85"/>
    </location>
</feature>
<dbReference type="Proteomes" id="UP000479710">
    <property type="component" value="Unassembled WGS sequence"/>
</dbReference>
<dbReference type="AlphaFoldDB" id="A0A6G1DHT3"/>
<evidence type="ECO:0000313" key="2">
    <source>
        <dbReference type="EMBL" id="KAF0912040.1"/>
    </source>
</evidence>
<protein>
    <recommendedName>
        <fullName evidence="4">Dirigent protein</fullName>
    </recommendedName>
</protein>
<keyword evidence="1" id="KW-0732">Signal</keyword>
<gene>
    <name evidence="2" type="ORF">E2562_012956</name>
</gene>
<evidence type="ECO:0008006" key="4">
    <source>
        <dbReference type="Google" id="ProtNLM"/>
    </source>
</evidence>
<evidence type="ECO:0000313" key="3">
    <source>
        <dbReference type="Proteomes" id="UP000479710"/>
    </source>
</evidence>
<proteinExistence type="predicted"/>
<feature type="signal peptide" evidence="1">
    <location>
        <begin position="1"/>
        <end position="18"/>
    </location>
</feature>
<keyword evidence="3" id="KW-1185">Reference proteome</keyword>
<reference evidence="2 3" key="1">
    <citation type="submission" date="2019-11" db="EMBL/GenBank/DDBJ databases">
        <title>Whole genome sequence of Oryza granulata.</title>
        <authorList>
            <person name="Li W."/>
        </authorList>
    </citation>
    <scope>NUCLEOTIDE SEQUENCE [LARGE SCALE GENOMIC DNA]</scope>
    <source>
        <strain evidence="3">cv. Menghai</strain>
        <tissue evidence="2">Leaf</tissue>
    </source>
</reference>
<sequence>MAKVTALATLLLAALVAATTMPASVSGSRLLEGSAAELEGAVVVPPTAAAGAPLSLMWYINELRDLDGGAMSKEVAGAGAGGDLP</sequence>
<evidence type="ECO:0000256" key="1">
    <source>
        <dbReference type="SAM" id="SignalP"/>
    </source>
</evidence>
<comment type="caution">
    <text evidence="2">The sequence shown here is derived from an EMBL/GenBank/DDBJ whole genome shotgun (WGS) entry which is preliminary data.</text>
</comment>
<accession>A0A6G1DHT3</accession>
<name>A0A6G1DHT3_9ORYZ</name>